<evidence type="ECO:0000259" key="12">
    <source>
        <dbReference type="PROSITE" id="PS50016"/>
    </source>
</evidence>
<dbReference type="eggNOG" id="KOG1973">
    <property type="taxonomic scope" value="Eukaryota"/>
</dbReference>
<evidence type="ECO:0000256" key="4">
    <source>
        <dbReference type="ARBA" id="ARBA00022771"/>
    </source>
</evidence>
<comment type="similarity">
    <text evidence="2 11">Belongs to the ING family.</text>
</comment>
<dbReference type="SMART" id="SM01408">
    <property type="entry name" value="ING"/>
    <property type="match status" value="1"/>
</dbReference>
<evidence type="ECO:0000256" key="8">
    <source>
        <dbReference type="PIRSR" id="PIRSR628651-50"/>
    </source>
</evidence>
<evidence type="ECO:0000256" key="1">
    <source>
        <dbReference type="ARBA" id="ARBA00004123"/>
    </source>
</evidence>
<dbReference type="Pfam" id="PF12998">
    <property type="entry name" value="ING"/>
    <property type="match status" value="1"/>
</dbReference>
<dbReference type="InterPro" id="IPR001965">
    <property type="entry name" value="Znf_PHD"/>
</dbReference>
<accession>A9UYR1</accession>
<dbReference type="Proteomes" id="UP000001357">
    <property type="component" value="Unassembled WGS sequence"/>
</dbReference>
<dbReference type="GO" id="GO:0006355">
    <property type="term" value="P:regulation of DNA-templated transcription"/>
    <property type="evidence" value="ECO:0000318"/>
    <property type="project" value="GO_Central"/>
</dbReference>
<dbReference type="EMBL" id="CH991550">
    <property type="protein sequence ID" value="EDQ89650.1"/>
    <property type="molecule type" value="Genomic_DNA"/>
</dbReference>
<keyword evidence="3 9" id="KW-0479">Metal-binding</keyword>
<dbReference type="FunFam" id="3.30.40.10:FF:000021">
    <property type="entry name" value="Inhibitor of growth 2b"/>
    <property type="match status" value="1"/>
</dbReference>
<evidence type="ECO:0000313" key="13">
    <source>
        <dbReference type="EMBL" id="EDQ89650.1"/>
    </source>
</evidence>
<feature type="site" description="Histone H3K4me3 binding" evidence="8">
    <location>
        <position position="135"/>
    </location>
</feature>
<comment type="function">
    <text evidence="11">Component of an histone acetyltransferase complex.</text>
</comment>
<sequence>MASYLLSQFLERVGELPGELDRKYSDLRTLDQDVQSLLVEIDQGCNQLLQDLGKVTGPERMRRLRHLRSQFEDALDMSDRKIALAVDSYETVDKHIRDLDGDLSKMDANQALTEGAQAVAQKKEEMAIDPNEPRYCICNQVSFGEMIGCDNEDCPHEWFHYACVGLTEKPKGSKWYCPNCRGHMASKRRKK</sequence>
<keyword evidence="5 9" id="KW-0862">Zinc</keyword>
<feature type="binding site" evidence="9">
    <location>
        <position position="154"/>
    </location>
    <ligand>
        <name>Zn(2+)</name>
        <dbReference type="ChEBI" id="CHEBI:29105"/>
        <label>2</label>
    </ligand>
</feature>
<evidence type="ECO:0000256" key="3">
    <source>
        <dbReference type="ARBA" id="ARBA00022723"/>
    </source>
</evidence>
<feature type="binding site" evidence="9">
    <location>
        <position position="163"/>
    </location>
    <ligand>
        <name>Zn(2+)</name>
        <dbReference type="ChEBI" id="CHEBI:29105"/>
        <label>1</label>
    </ligand>
</feature>
<evidence type="ECO:0000313" key="14">
    <source>
        <dbReference type="Proteomes" id="UP000001357"/>
    </source>
</evidence>
<dbReference type="PROSITE" id="PS50016">
    <property type="entry name" value="ZF_PHD_2"/>
    <property type="match status" value="1"/>
</dbReference>
<dbReference type="RefSeq" id="XP_001745679.1">
    <property type="nucleotide sequence ID" value="XM_001745627.1"/>
</dbReference>
<comment type="domain">
    <text evidence="11">The PHD-type zinc finger mediates the binding to H3K4me3.</text>
</comment>
<feature type="site" description="Histone H3K4me3 binding" evidence="8">
    <location>
        <position position="150"/>
    </location>
</feature>
<evidence type="ECO:0000256" key="11">
    <source>
        <dbReference type="RuleBase" id="RU361213"/>
    </source>
</evidence>
<evidence type="ECO:0000256" key="5">
    <source>
        <dbReference type="ARBA" id="ARBA00022833"/>
    </source>
</evidence>
<dbReference type="InParanoid" id="A9UYR1"/>
<comment type="subcellular location">
    <subcellularLocation>
        <location evidence="1 11">Nucleus</location>
    </subcellularLocation>
</comment>
<feature type="binding site" evidence="9">
    <location>
        <position position="149"/>
    </location>
    <ligand>
        <name>Zn(2+)</name>
        <dbReference type="ChEBI" id="CHEBI:29105"/>
        <label>2</label>
    </ligand>
</feature>
<dbReference type="Gene3D" id="6.10.140.1740">
    <property type="match status" value="1"/>
</dbReference>
<feature type="binding site" evidence="9">
    <location>
        <position position="138"/>
    </location>
    <ligand>
        <name>Zn(2+)</name>
        <dbReference type="ChEBI" id="CHEBI:29105"/>
        <label>1</label>
    </ligand>
</feature>
<dbReference type="CDD" id="cd16859">
    <property type="entry name" value="ING_ING4_5"/>
    <property type="match status" value="1"/>
</dbReference>
<dbReference type="GO" id="GO:0008270">
    <property type="term" value="F:zinc ion binding"/>
    <property type="evidence" value="ECO:0007669"/>
    <property type="project" value="UniProtKB-KW"/>
</dbReference>
<keyword evidence="14" id="KW-1185">Reference proteome</keyword>
<dbReference type="GeneID" id="5890817"/>
<dbReference type="GO" id="GO:0006325">
    <property type="term" value="P:chromatin organization"/>
    <property type="evidence" value="ECO:0007669"/>
    <property type="project" value="UniProtKB-KW"/>
</dbReference>
<evidence type="ECO:0000256" key="7">
    <source>
        <dbReference type="ARBA" id="ARBA00023242"/>
    </source>
</evidence>
<evidence type="ECO:0000256" key="9">
    <source>
        <dbReference type="PIRSR" id="PIRSR628651-51"/>
    </source>
</evidence>
<dbReference type="KEGG" id="mbr:MONBRDRAFT_25212"/>
<comment type="subunit">
    <text evidence="11">Component of an histone acetyltransferase complex. Interacts with H3K4me3 and to a lesser extent with H3K4me2.</text>
</comment>
<name>A9UYR1_MONBE</name>
<evidence type="ECO:0000256" key="2">
    <source>
        <dbReference type="ARBA" id="ARBA00010210"/>
    </source>
</evidence>
<dbReference type="InterPro" id="IPR024610">
    <property type="entry name" value="ING_N_histone-binding"/>
</dbReference>
<dbReference type="FunCoup" id="A9UYR1">
    <property type="interactions" value="1429"/>
</dbReference>
<dbReference type="OMA" id="QPKGKWF"/>
<dbReference type="SMART" id="SM00249">
    <property type="entry name" value="PHD"/>
    <property type="match status" value="1"/>
</dbReference>
<feature type="domain" description="PHD-type" evidence="12">
    <location>
        <begin position="133"/>
        <end position="183"/>
    </location>
</feature>
<feature type="binding site" evidence="9">
    <location>
        <position position="177"/>
    </location>
    <ligand>
        <name>Zn(2+)</name>
        <dbReference type="ChEBI" id="CHEBI:29105"/>
        <label>2</label>
    </ligand>
</feature>
<keyword evidence="4 10" id="KW-0863">Zinc-finger</keyword>
<dbReference type="CDD" id="cd15505">
    <property type="entry name" value="PHD_ING"/>
    <property type="match status" value="1"/>
</dbReference>
<dbReference type="PROSITE" id="PS01359">
    <property type="entry name" value="ZF_PHD_1"/>
    <property type="match status" value="1"/>
</dbReference>
<keyword evidence="6 11" id="KW-0156">Chromatin regulator</keyword>
<organism evidence="13 14">
    <name type="scientific">Monosiga brevicollis</name>
    <name type="common">Choanoflagellate</name>
    <dbReference type="NCBI Taxonomy" id="81824"/>
    <lineage>
        <taxon>Eukaryota</taxon>
        <taxon>Choanoflagellata</taxon>
        <taxon>Craspedida</taxon>
        <taxon>Salpingoecidae</taxon>
        <taxon>Monosiga</taxon>
    </lineage>
</organism>
<gene>
    <name evidence="13" type="ORF">MONBRDRAFT_25212</name>
</gene>
<evidence type="ECO:0000256" key="6">
    <source>
        <dbReference type="ARBA" id="ARBA00022853"/>
    </source>
</evidence>
<feature type="binding site" evidence="9">
    <location>
        <position position="160"/>
    </location>
    <ligand>
        <name>Zn(2+)</name>
        <dbReference type="ChEBI" id="CHEBI:29105"/>
        <label>1</label>
    </ligand>
</feature>
<dbReference type="Pfam" id="PF00628">
    <property type="entry name" value="PHD"/>
    <property type="match status" value="1"/>
</dbReference>
<feature type="site" description="Histone H3K4me3 binding" evidence="8">
    <location>
        <position position="146"/>
    </location>
</feature>
<dbReference type="InterPro" id="IPR028651">
    <property type="entry name" value="ING_fam"/>
</dbReference>
<dbReference type="InterPro" id="IPR019786">
    <property type="entry name" value="Zinc_finger_PHD-type_CS"/>
</dbReference>
<protein>
    <recommendedName>
        <fullName evidence="11">Inhibitor of growth protein</fullName>
    </recommendedName>
</protein>
<evidence type="ECO:0000256" key="10">
    <source>
        <dbReference type="PROSITE-ProRule" id="PRU00146"/>
    </source>
</evidence>
<dbReference type="InterPro" id="IPR019787">
    <property type="entry name" value="Znf_PHD-finger"/>
</dbReference>
<dbReference type="GO" id="GO:0005634">
    <property type="term" value="C:nucleus"/>
    <property type="evidence" value="ECO:0007669"/>
    <property type="project" value="UniProtKB-SubCell"/>
</dbReference>
<feature type="binding site" evidence="9">
    <location>
        <position position="180"/>
    </location>
    <ligand>
        <name>Zn(2+)</name>
        <dbReference type="ChEBI" id="CHEBI:29105"/>
        <label>2</label>
    </ligand>
</feature>
<feature type="binding site" evidence="9">
    <location>
        <position position="136"/>
    </location>
    <ligand>
        <name>Zn(2+)</name>
        <dbReference type="ChEBI" id="CHEBI:29105"/>
        <label>1</label>
    </ligand>
</feature>
<dbReference type="STRING" id="81824.A9UYR1"/>
<feature type="site" description="Histone H3K4me3 binding" evidence="8">
    <location>
        <position position="158"/>
    </location>
</feature>
<dbReference type="SUPFAM" id="SSF57903">
    <property type="entry name" value="FYVE/PHD zinc finger"/>
    <property type="match status" value="1"/>
</dbReference>
<reference evidence="13 14" key="1">
    <citation type="journal article" date="2008" name="Nature">
        <title>The genome of the choanoflagellate Monosiga brevicollis and the origin of metazoans.</title>
        <authorList>
            <consortium name="JGI Sequencing"/>
            <person name="King N."/>
            <person name="Westbrook M.J."/>
            <person name="Young S.L."/>
            <person name="Kuo A."/>
            <person name="Abedin M."/>
            <person name="Chapman J."/>
            <person name="Fairclough S."/>
            <person name="Hellsten U."/>
            <person name="Isogai Y."/>
            <person name="Letunic I."/>
            <person name="Marr M."/>
            <person name="Pincus D."/>
            <person name="Putnam N."/>
            <person name="Rokas A."/>
            <person name="Wright K.J."/>
            <person name="Zuzow R."/>
            <person name="Dirks W."/>
            <person name="Good M."/>
            <person name="Goodstein D."/>
            <person name="Lemons D."/>
            <person name="Li W."/>
            <person name="Lyons J.B."/>
            <person name="Morris A."/>
            <person name="Nichols S."/>
            <person name="Richter D.J."/>
            <person name="Salamov A."/>
            <person name="Bork P."/>
            <person name="Lim W.A."/>
            <person name="Manning G."/>
            <person name="Miller W.T."/>
            <person name="McGinnis W."/>
            <person name="Shapiro H."/>
            <person name="Tjian R."/>
            <person name="Grigoriev I.V."/>
            <person name="Rokhsar D."/>
        </authorList>
    </citation>
    <scope>NUCLEOTIDE SEQUENCE [LARGE SCALE GENOMIC DNA]</scope>
    <source>
        <strain evidence="14">MX1 / ATCC 50154</strain>
    </source>
</reference>
<dbReference type="PANTHER" id="PTHR10333:SF42">
    <property type="entry name" value="INHIBITOR OF GROWTH PROTEIN 5"/>
    <property type="match status" value="1"/>
</dbReference>
<keyword evidence="7 11" id="KW-0539">Nucleus</keyword>
<proteinExistence type="inferred from homology"/>
<dbReference type="Gene3D" id="3.30.40.10">
    <property type="entry name" value="Zinc/RING finger domain, C3HC4 (zinc finger)"/>
    <property type="match status" value="1"/>
</dbReference>
<dbReference type="InterPro" id="IPR011011">
    <property type="entry name" value="Znf_FYVE_PHD"/>
</dbReference>
<dbReference type="PANTHER" id="PTHR10333">
    <property type="entry name" value="INHIBITOR OF GROWTH PROTEIN"/>
    <property type="match status" value="1"/>
</dbReference>
<dbReference type="InterPro" id="IPR013083">
    <property type="entry name" value="Znf_RING/FYVE/PHD"/>
</dbReference>
<dbReference type="AlphaFoldDB" id="A9UYR1"/>